<gene>
    <name evidence="1" type="ORF">AVEN_205837_1</name>
</gene>
<protein>
    <submittedName>
        <fullName evidence="1">Uncharacterized protein</fullName>
    </submittedName>
</protein>
<name>A0A4Y2HDY2_ARAVE</name>
<evidence type="ECO:0000313" key="1">
    <source>
        <dbReference type="EMBL" id="GBM63489.1"/>
    </source>
</evidence>
<dbReference type="EMBL" id="BGPR01001870">
    <property type="protein sequence ID" value="GBM63489.1"/>
    <property type="molecule type" value="Genomic_DNA"/>
</dbReference>
<sequence>MRSLIAPPVANYRISVPIWKTVRYRRKKVHRKVVQHHRFSTKRHFMDINRKDKTLETRIYLFAISKTVTSQNVNKKRKCCPLGKNVPNGPFPVEIPQTAGVYYFSANTALRRRTDACAKGRAISVQHEIQARVL</sequence>
<dbReference type="AlphaFoldDB" id="A0A4Y2HDY2"/>
<proteinExistence type="predicted"/>
<accession>A0A4Y2HDY2</accession>
<comment type="caution">
    <text evidence="1">The sequence shown here is derived from an EMBL/GenBank/DDBJ whole genome shotgun (WGS) entry which is preliminary data.</text>
</comment>
<reference evidence="1 2" key="1">
    <citation type="journal article" date="2019" name="Sci. Rep.">
        <title>Orb-weaving spider Araneus ventricosus genome elucidates the spidroin gene catalogue.</title>
        <authorList>
            <person name="Kono N."/>
            <person name="Nakamura H."/>
            <person name="Ohtoshi R."/>
            <person name="Moran D.A.P."/>
            <person name="Shinohara A."/>
            <person name="Yoshida Y."/>
            <person name="Fujiwara M."/>
            <person name="Mori M."/>
            <person name="Tomita M."/>
            <person name="Arakawa K."/>
        </authorList>
    </citation>
    <scope>NUCLEOTIDE SEQUENCE [LARGE SCALE GENOMIC DNA]</scope>
</reference>
<organism evidence="1 2">
    <name type="scientific">Araneus ventricosus</name>
    <name type="common">Orbweaver spider</name>
    <name type="synonym">Epeira ventricosa</name>
    <dbReference type="NCBI Taxonomy" id="182803"/>
    <lineage>
        <taxon>Eukaryota</taxon>
        <taxon>Metazoa</taxon>
        <taxon>Ecdysozoa</taxon>
        <taxon>Arthropoda</taxon>
        <taxon>Chelicerata</taxon>
        <taxon>Arachnida</taxon>
        <taxon>Araneae</taxon>
        <taxon>Araneomorphae</taxon>
        <taxon>Entelegynae</taxon>
        <taxon>Araneoidea</taxon>
        <taxon>Araneidae</taxon>
        <taxon>Araneus</taxon>
    </lineage>
</organism>
<keyword evidence="2" id="KW-1185">Reference proteome</keyword>
<evidence type="ECO:0000313" key="2">
    <source>
        <dbReference type="Proteomes" id="UP000499080"/>
    </source>
</evidence>
<dbReference type="Proteomes" id="UP000499080">
    <property type="component" value="Unassembled WGS sequence"/>
</dbReference>